<keyword evidence="6 8" id="KW-0802">TPR repeat</keyword>
<dbReference type="SMART" id="SM00028">
    <property type="entry name" value="TPR"/>
    <property type="match status" value="6"/>
</dbReference>
<keyword evidence="9" id="KW-0521">NADP</keyword>
<feature type="repeat" description="TPR" evidence="8">
    <location>
        <begin position="600"/>
        <end position="633"/>
    </location>
</feature>
<evidence type="ECO:0000256" key="2">
    <source>
        <dbReference type="ARBA" id="ARBA00022676"/>
    </source>
</evidence>
<keyword evidence="4" id="KW-0548">Nucleotidyltransferase</keyword>
<evidence type="ECO:0000256" key="1">
    <source>
        <dbReference type="ARBA" id="ARBA00009558"/>
    </source>
</evidence>
<dbReference type="EMBL" id="CAJNOR010003346">
    <property type="protein sequence ID" value="CAF1404610.1"/>
    <property type="molecule type" value="Genomic_DNA"/>
</dbReference>
<keyword evidence="2 9" id="KW-0328">Glycosyltransferase</keyword>
<feature type="repeat" description="TPR" evidence="8">
    <location>
        <begin position="558"/>
        <end position="591"/>
    </location>
</feature>
<dbReference type="PROSITE" id="PS50293">
    <property type="entry name" value="TPR_REGION"/>
    <property type="match status" value="1"/>
</dbReference>
<dbReference type="PROSITE" id="PS51996">
    <property type="entry name" value="TR_MART"/>
    <property type="match status" value="1"/>
</dbReference>
<evidence type="ECO:0000256" key="7">
    <source>
        <dbReference type="ARBA" id="ARBA00047597"/>
    </source>
</evidence>
<dbReference type="SUPFAM" id="SSF81901">
    <property type="entry name" value="HCP-like"/>
    <property type="match status" value="1"/>
</dbReference>
<dbReference type="PANTHER" id="PTHR45641:SF1">
    <property type="entry name" value="AAA+ ATPASE DOMAIN-CONTAINING PROTEIN"/>
    <property type="match status" value="1"/>
</dbReference>
<evidence type="ECO:0000256" key="4">
    <source>
        <dbReference type="ARBA" id="ARBA00022695"/>
    </source>
</evidence>
<dbReference type="OrthoDB" id="1668162at2759"/>
<evidence type="ECO:0000256" key="3">
    <source>
        <dbReference type="ARBA" id="ARBA00022679"/>
    </source>
</evidence>
<sequence length="708" mass="82013">MGGSTSNIAHSTDENLESLSLIWLDANVDNSRENIDIQNQLRSIVNYLKTFQDVTECENYIRSMLDGDRVLLIVSGRLGQYIVPRIHKLRQILAVYVFCCNKVNHQDWAKQFTKVKGLFTKTQDLVSSIQSDRERRKQGDEPILFSVQGRSTSELNGQFVHSQIFIDILLRIKPTQEDRDELNFLLHKIYKGNASELAIIKEFDKKYRADDALWWYTRESFVYRLLNKALRVQNIDILFLFRFFIVDLQQQLAKYRCTTPIRLYRGQKMCKDEVQMLRNSIGQFVSFNSFLSTSIYSSVAHKFLMQTSGDGERVLFQIDADPTISTKPFADITQRSHFCNEKEVLIMLGSICRIIDVCINDEQIYVVQMTLCSDDDHHLKNIFEYMKSLHGGGEKNLLSFGNVLAEMGRFDEAEKYYFRLLKHLSADNPNIARCYHGLGNIADEKDDYDASLEWHQKSLQIRTAVLRADHPHLAANYISIGCAFFNQADYQQAFESFEKAHDIIETAFGARHPDVAMCLNNMGCVYEREQKYITALRYHEKALRIRLKCLPEYHPDVAQSYHNIGNVYRALREYDVALENYQKALEIKFKSLPSDHRDIALTLENIGNVYNDKDNLQEALSYYKKAEFIYDRSLPATHMTAFSSSKFPYSCWHYVGAGDSSNNRNVTGPVPRGVQHANPLLYTLAQDHMNIQPYWIMVLQLIVKYIII</sequence>
<evidence type="ECO:0000256" key="9">
    <source>
        <dbReference type="RuleBase" id="RU361228"/>
    </source>
</evidence>
<feature type="repeat" description="TPR" evidence="8">
    <location>
        <begin position="474"/>
        <end position="507"/>
    </location>
</feature>
<dbReference type="PROSITE" id="PS50005">
    <property type="entry name" value="TPR"/>
    <property type="match status" value="3"/>
</dbReference>
<keyword evidence="12" id="KW-1185">Reference proteome</keyword>
<evidence type="ECO:0000256" key="5">
    <source>
        <dbReference type="ARBA" id="ARBA00022737"/>
    </source>
</evidence>
<dbReference type="EMBL" id="CAJNOJ010000395">
    <property type="protein sequence ID" value="CAF1431839.1"/>
    <property type="molecule type" value="Genomic_DNA"/>
</dbReference>
<name>A0A815L3P3_ADIRI</name>
<evidence type="ECO:0000256" key="8">
    <source>
        <dbReference type="PROSITE-ProRule" id="PRU00339"/>
    </source>
</evidence>
<dbReference type="SUPFAM" id="SSF56399">
    <property type="entry name" value="ADP-ribosylation"/>
    <property type="match status" value="1"/>
</dbReference>
<comment type="caution">
    <text evidence="10">The sequence shown here is derived from an EMBL/GenBank/DDBJ whole genome shotgun (WGS) entry which is preliminary data.</text>
</comment>
<organism evidence="10 12">
    <name type="scientific">Adineta ricciae</name>
    <name type="common">Rotifer</name>
    <dbReference type="NCBI Taxonomy" id="249248"/>
    <lineage>
        <taxon>Eukaryota</taxon>
        <taxon>Metazoa</taxon>
        <taxon>Spiralia</taxon>
        <taxon>Gnathifera</taxon>
        <taxon>Rotifera</taxon>
        <taxon>Eurotatoria</taxon>
        <taxon>Bdelloidea</taxon>
        <taxon>Adinetida</taxon>
        <taxon>Adinetidae</taxon>
        <taxon>Adineta</taxon>
    </lineage>
</organism>
<dbReference type="GO" id="GO:0016779">
    <property type="term" value="F:nucleotidyltransferase activity"/>
    <property type="evidence" value="ECO:0007669"/>
    <property type="project" value="UniProtKB-KW"/>
</dbReference>
<accession>A0A815L3P3</accession>
<dbReference type="Proteomes" id="UP000663828">
    <property type="component" value="Unassembled WGS sequence"/>
</dbReference>
<dbReference type="PANTHER" id="PTHR45641">
    <property type="entry name" value="TETRATRICOPEPTIDE REPEAT PROTEIN (AFU_ORTHOLOGUE AFUA_6G03870)"/>
    <property type="match status" value="1"/>
</dbReference>
<evidence type="ECO:0000256" key="6">
    <source>
        <dbReference type="ARBA" id="ARBA00022803"/>
    </source>
</evidence>
<comment type="catalytic activity">
    <reaction evidence="7 9">
        <text>L-arginyl-[protein] + NAD(+) = N(omega)-(ADP-D-ribosyl)-L-arginyl-[protein] + nicotinamide + H(+)</text>
        <dbReference type="Rhea" id="RHEA:19149"/>
        <dbReference type="Rhea" id="RHEA-COMP:10532"/>
        <dbReference type="Rhea" id="RHEA-COMP:15087"/>
        <dbReference type="ChEBI" id="CHEBI:15378"/>
        <dbReference type="ChEBI" id="CHEBI:17154"/>
        <dbReference type="ChEBI" id="CHEBI:29965"/>
        <dbReference type="ChEBI" id="CHEBI:57540"/>
        <dbReference type="ChEBI" id="CHEBI:142554"/>
        <dbReference type="EC" id="2.4.2.31"/>
    </reaction>
</comment>
<dbReference type="InterPro" id="IPR011990">
    <property type="entry name" value="TPR-like_helical_dom_sf"/>
</dbReference>
<gene>
    <name evidence="11" type="ORF">EDS130_LOCUS38258</name>
    <name evidence="10" type="ORF">XAT740_LOCUS34338</name>
</gene>
<keyword evidence="9" id="KW-0520">NAD</keyword>
<reference evidence="10" key="1">
    <citation type="submission" date="2021-02" db="EMBL/GenBank/DDBJ databases">
        <authorList>
            <person name="Nowell W R."/>
        </authorList>
    </citation>
    <scope>NUCLEOTIDE SEQUENCE</scope>
</reference>
<keyword evidence="5" id="KW-0677">Repeat</keyword>
<dbReference type="InterPro" id="IPR019734">
    <property type="entry name" value="TPR_rpt"/>
</dbReference>
<protein>
    <recommendedName>
        <fullName evidence="9">NAD(P)(+)--arginine ADP-ribosyltransferase</fullName>
        <ecNumber evidence="9">2.4.2.31</ecNumber>
    </recommendedName>
    <alternativeName>
        <fullName evidence="9">Mono(ADP-ribosyl)transferase</fullName>
    </alternativeName>
</protein>
<evidence type="ECO:0000313" key="12">
    <source>
        <dbReference type="Proteomes" id="UP000663828"/>
    </source>
</evidence>
<dbReference type="EC" id="2.4.2.31" evidence="9"/>
<dbReference type="Gene3D" id="3.90.176.10">
    <property type="entry name" value="Toxin ADP-ribosyltransferase, Chain A, domain 1"/>
    <property type="match status" value="1"/>
</dbReference>
<dbReference type="Pfam" id="PF13424">
    <property type="entry name" value="TPR_12"/>
    <property type="match status" value="3"/>
</dbReference>
<proteinExistence type="inferred from homology"/>
<evidence type="ECO:0000313" key="10">
    <source>
        <dbReference type="EMBL" id="CAF1404610.1"/>
    </source>
</evidence>
<dbReference type="AlphaFoldDB" id="A0A815L3P3"/>
<dbReference type="Gene3D" id="1.25.40.10">
    <property type="entry name" value="Tetratricopeptide repeat domain"/>
    <property type="match status" value="2"/>
</dbReference>
<comment type="similarity">
    <text evidence="1 9">Belongs to the Arg-specific ADP-ribosyltransferase family.</text>
</comment>
<dbReference type="GO" id="GO:0106274">
    <property type="term" value="F:NAD+-protein-arginine ADP-ribosyltransferase activity"/>
    <property type="evidence" value="ECO:0007669"/>
    <property type="project" value="UniProtKB-EC"/>
</dbReference>
<keyword evidence="3 9" id="KW-0808">Transferase</keyword>
<dbReference type="InterPro" id="IPR000768">
    <property type="entry name" value="ART"/>
</dbReference>
<dbReference type="Proteomes" id="UP000663852">
    <property type="component" value="Unassembled WGS sequence"/>
</dbReference>
<evidence type="ECO:0000313" key="11">
    <source>
        <dbReference type="EMBL" id="CAF1431839.1"/>
    </source>
</evidence>
<dbReference type="Pfam" id="PF01129">
    <property type="entry name" value="ART"/>
    <property type="match status" value="1"/>
</dbReference>